<feature type="transmembrane region" description="Helical" evidence="6">
    <location>
        <begin position="316"/>
        <end position="337"/>
    </location>
</feature>
<keyword evidence="2 6" id="KW-0812">Transmembrane</keyword>
<dbReference type="PANTHER" id="PTHR10924:SF27">
    <property type="entry name" value="SOLUTE CARRIER FAMILY 49 MEMBER 4"/>
    <property type="match status" value="1"/>
</dbReference>
<feature type="transmembrane region" description="Helical" evidence="6">
    <location>
        <begin position="349"/>
        <end position="369"/>
    </location>
</feature>
<sequence>MEEFPESTNVAEREPLVPRESDSDGDVLQIKTYKRRWYILVLFSLVCFTQGLAWNTFGPIATSSKRVFGWEDSTIAWLSALGGISFLITAFPVYWLMQVKGLRWVVFLSSLSLLVGSALRVITSDPQTATVLIYFGQFIAGFATPVSMGASPTLSATWFPQQERVTATAIASSIGGFGVAITFVLGPFIVERNLPPEQNTTAESIGDYNNSLLSRAATFSFTDEKNSTDPRLEAERNQIMQYMYIQCAWAGLLFLAIVCYFPSAPPLPPSISAHSERQTYWSGIRSLFRNSYFLIISLTYGCSVGVFGAWQRILSASVICGGTCLLAATPMMFELGCEIGYPASESATNGMFAFFNNLTGVAFMIPFAIPHVGTMWMNWVLTGCCLICLPLIFLMKTSFNRLDLDEDLRRRLIVNTNEENQVASSGSSRASSTSSQPRLSSVQGSKFSAQHNLGNGGSETVVTPAEVHVSSDLSR</sequence>
<evidence type="ECO:0000256" key="2">
    <source>
        <dbReference type="ARBA" id="ARBA00022692"/>
    </source>
</evidence>
<dbReference type="SUPFAM" id="SSF103473">
    <property type="entry name" value="MFS general substrate transporter"/>
    <property type="match status" value="1"/>
</dbReference>
<dbReference type="GO" id="GO:0022857">
    <property type="term" value="F:transmembrane transporter activity"/>
    <property type="evidence" value="ECO:0007669"/>
    <property type="project" value="InterPro"/>
</dbReference>
<feature type="region of interest" description="Disordered" evidence="5">
    <location>
        <begin position="423"/>
        <end position="475"/>
    </location>
</feature>
<feature type="transmembrane region" description="Helical" evidence="6">
    <location>
        <begin position="37"/>
        <end position="55"/>
    </location>
</feature>
<dbReference type="PANTHER" id="PTHR10924">
    <property type="entry name" value="MAJOR FACILITATOR SUPERFAMILY PROTEIN-RELATED"/>
    <property type="match status" value="1"/>
</dbReference>
<comment type="subcellular location">
    <subcellularLocation>
        <location evidence="1">Membrane</location>
        <topology evidence="1">Multi-pass membrane protein</topology>
    </subcellularLocation>
</comment>
<evidence type="ECO:0000256" key="1">
    <source>
        <dbReference type="ARBA" id="ARBA00004141"/>
    </source>
</evidence>
<feature type="transmembrane region" description="Helical" evidence="6">
    <location>
        <begin position="169"/>
        <end position="190"/>
    </location>
</feature>
<feature type="transmembrane region" description="Helical" evidence="6">
    <location>
        <begin position="104"/>
        <end position="123"/>
    </location>
</feature>
<feature type="compositionally biased region" description="Polar residues" evidence="5">
    <location>
        <begin position="1"/>
        <end position="10"/>
    </location>
</feature>
<keyword evidence="3 6" id="KW-1133">Transmembrane helix</keyword>
<feature type="transmembrane region" description="Helical" evidence="6">
    <location>
        <begin position="292"/>
        <end position="310"/>
    </location>
</feature>
<dbReference type="EMBL" id="BMAT01004424">
    <property type="protein sequence ID" value="GFR73201.1"/>
    <property type="molecule type" value="Genomic_DNA"/>
</dbReference>
<keyword evidence="8" id="KW-1185">Reference proteome</keyword>
<evidence type="ECO:0000256" key="3">
    <source>
        <dbReference type="ARBA" id="ARBA00022989"/>
    </source>
</evidence>
<dbReference type="Proteomes" id="UP000762676">
    <property type="component" value="Unassembled WGS sequence"/>
</dbReference>
<name>A0AAV4FJK5_9GAST</name>
<protein>
    <submittedName>
        <fullName evidence="7">Disrupted in renal carcinoma protein 2-like protein</fullName>
    </submittedName>
</protein>
<dbReference type="GO" id="GO:0016020">
    <property type="term" value="C:membrane"/>
    <property type="evidence" value="ECO:0007669"/>
    <property type="project" value="UniProtKB-SubCell"/>
</dbReference>
<evidence type="ECO:0000313" key="8">
    <source>
        <dbReference type="Proteomes" id="UP000762676"/>
    </source>
</evidence>
<evidence type="ECO:0000256" key="5">
    <source>
        <dbReference type="SAM" id="MobiDB-lite"/>
    </source>
</evidence>
<feature type="region of interest" description="Disordered" evidence="5">
    <location>
        <begin position="1"/>
        <end position="23"/>
    </location>
</feature>
<comment type="caution">
    <text evidence="7">The sequence shown here is derived from an EMBL/GenBank/DDBJ whole genome shotgun (WGS) entry which is preliminary data.</text>
</comment>
<keyword evidence="4 6" id="KW-0472">Membrane</keyword>
<dbReference type="Pfam" id="PF07690">
    <property type="entry name" value="MFS_1"/>
    <property type="match status" value="1"/>
</dbReference>
<gene>
    <name evidence="7" type="ORF">ElyMa_002132200</name>
</gene>
<dbReference type="AlphaFoldDB" id="A0AAV4FJK5"/>
<organism evidence="7 8">
    <name type="scientific">Elysia marginata</name>
    <dbReference type="NCBI Taxonomy" id="1093978"/>
    <lineage>
        <taxon>Eukaryota</taxon>
        <taxon>Metazoa</taxon>
        <taxon>Spiralia</taxon>
        <taxon>Lophotrochozoa</taxon>
        <taxon>Mollusca</taxon>
        <taxon>Gastropoda</taxon>
        <taxon>Heterobranchia</taxon>
        <taxon>Euthyneura</taxon>
        <taxon>Panpulmonata</taxon>
        <taxon>Sacoglossa</taxon>
        <taxon>Placobranchoidea</taxon>
        <taxon>Plakobranchidae</taxon>
        <taxon>Elysia</taxon>
    </lineage>
</organism>
<feature type="compositionally biased region" description="Basic and acidic residues" evidence="5">
    <location>
        <begin position="11"/>
        <end position="22"/>
    </location>
</feature>
<dbReference type="InterPro" id="IPR049680">
    <property type="entry name" value="FLVCR1-2_SLC49-like"/>
</dbReference>
<proteinExistence type="predicted"/>
<feature type="transmembrane region" description="Helical" evidence="6">
    <location>
        <begin position="75"/>
        <end position="97"/>
    </location>
</feature>
<reference evidence="7 8" key="1">
    <citation type="journal article" date="2021" name="Elife">
        <title>Chloroplast acquisition without the gene transfer in kleptoplastic sea slugs, Plakobranchus ocellatus.</title>
        <authorList>
            <person name="Maeda T."/>
            <person name="Takahashi S."/>
            <person name="Yoshida T."/>
            <person name="Shimamura S."/>
            <person name="Takaki Y."/>
            <person name="Nagai Y."/>
            <person name="Toyoda A."/>
            <person name="Suzuki Y."/>
            <person name="Arimoto A."/>
            <person name="Ishii H."/>
            <person name="Satoh N."/>
            <person name="Nishiyama T."/>
            <person name="Hasebe M."/>
            <person name="Maruyama T."/>
            <person name="Minagawa J."/>
            <person name="Obokata J."/>
            <person name="Shigenobu S."/>
        </authorList>
    </citation>
    <scope>NUCLEOTIDE SEQUENCE [LARGE SCALE GENOMIC DNA]</scope>
</reference>
<evidence type="ECO:0000313" key="7">
    <source>
        <dbReference type="EMBL" id="GFR73201.1"/>
    </source>
</evidence>
<dbReference type="InterPro" id="IPR036259">
    <property type="entry name" value="MFS_trans_sf"/>
</dbReference>
<feature type="compositionally biased region" description="Polar residues" evidence="5">
    <location>
        <begin position="442"/>
        <end position="461"/>
    </location>
</feature>
<feature type="transmembrane region" description="Helical" evidence="6">
    <location>
        <begin position="129"/>
        <end position="148"/>
    </location>
</feature>
<feature type="compositionally biased region" description="Low complexity" evidence="5">
    <location>
        <begin position="424"/>
        <end position="441"/>
    </location>
</feature>
<evidence type="ECO:0000256" key="4">
    <source>
        <dbReference type="ARBA" id="ARBA00023136"/>
    </source>
</evidence>
<feature type="transmembrane region" description="Helical" evidence="6">
    <location>
        <begin position="242"/>
        <end position="261"/>
    </location>
</feature>
<dbReference type="InterPro" id="IPR011701">
    <property type="entry name" value="MFS"/>
</dbReference>
<evidence type="ECO:0000256" key="6">
    <source>
        <dbReference type="SAM" id="Phobius"/>
    </source>
</evidence>
<accession>A0AAV4FJK5</accession>
<dbReference type="Gene3D" id="1.20.1250.20">
    <property type="entry name" value="MFS general substrate transporter like domains"/>
    <property type="match status" value="1"/>
</dbReference>
<feature type="transmembrane region" description="Helical" evidence="6">
    <location>
        <begin position="375"/>
        <end position="394"/>
    </location>
</feature>